<dbReference type="InterPro" id="IPR002347">
    <property type="entry name" value="SDR_fam"/>
</dbReference>
<name>A0A382FUL4_9ZZZZ</name>
<feature type="non-terminal residue" evidence="4">
    <location>
        <position position="1"/>
    </location>
</feature>
<proteinExistence type="inferred from homology"/>
<evidence type="ECO:0000256" key="2">
    <source>
        <dbReference type="ARBA" id="ARBA00023002"/>
    </source>
</evidence>
<sequence>VDTLSNLVGQVAVVTGGSRGIGAHVSAVLVSRGINVVICGRSMESLEQARDHVIHESANAVTVGRIETIQADVRNAEQAQLVIDHATTSFGGLDILVNNAGVIRFQDLATQSVEEWCEIMETNLNGVFFCCRAAIPALRRRGGGWIINVSSLAGSHPFSGGGAYCASKAGVDALSEALMQELRHEKIRVSCVAPGSVDTRTTDTLSREAGWKLTVADVAQVIVDLLQHDSRSLPSRIEVRPARPQP</sequence>
<accession>A0A382FUL4</accession>
<dbReference type="PROSITE" id="PS00061">
    <property type="entry name" value="ADH_SHORT"/>
    <property type="match status" value="1"/>
</dbReference>
<keyword evidence="2" id="KW-0560">Oxidoreductase</keyword>
<protein>
    <recommendedName>
        <fullName evidence="3">Ketoreductase domain-containing protein</fullName>
    </recommendedName>
</protein>
<dbReference type="Pfam" id="PF00106">
    <property type="entry name" value="adh_short"/>
    <property type="match status" value="1"/>
</dbReference>
<dbReference type="AlphaFoldDB" id="A0A382FUL4"/>
<gene>
    <name evidence="4" type="ORF">METZ01_LOCUS218741</name>
</gene>
<feature type="domain" description="Ketoreductase" evidence="3">
    <location>
        <begin position="10"/>
        <end position="214"/>
    </location>
</feature>
<dbReference type="PANTHER" id="PTHR42760">
    <property type="entry name" value="SHORT-CHAIN DEHYDROGENASES/REDUCTASES FAMILY MEMBER"/>
    <property type="match status" value="1"/>
</dbReference>
<evidence type="ECO:0000313" key="4">
    <source>
        <dbReference type="EMBL" id="SVB65887.1"/>
    </source>
</evidence>
<dbReference type="PANTHER" id="PTHR42760:SF133">
    <property type="entry name" value="3-OXOACYL-[ACYL-CARRIER-PROTEIN] REDUCTASE"/>
    <property type="match status" value="1"/>
</dbReference>
<dbReference type="InterPro" id="IPR020904">
    <property type="entry name" value="Sc_DH/Rdtase_CS"/>
</dbReference>
<dbReference type="PRINTS" id="PR00080">
    <property type="entry name" value="SDRFAMILY"/>
</dbReference>
<dbReference type="SMART" id="SM00822">
    <property type="entry name" value="PKS_KR"/>
    <property type="match status" value="1"/>
</dbReference>
<dbReference type="Gene3D" id="3.40.50.720">
    <property type="entry name" value="NAD(P)-binding Rossmann-like Domain"/>
    <property type="match status" value="1"/>
</dbReference>
<dbReference type="InterPro" id="IPR036291">
    <property type="entry name" value="NAD(P)-bd_dom_sf"/>
</dbReference>
<evidence type="ECO:0000256" key="1">
    <source>
        <dbReference type="ARBA" id="ARBA00006484"/>
    </source>
</evidence>
<organism evidence="4">
    <name type="scientific">marine metagenome</name>
    <dbReference type="NCBI Taxonomy" id="408172"/>
    <lineage>
        <taxon>unclassified sequences</taxon>
        <taxon>metagenomes</taxon>
        <taxon>ecological metagenomes</taxon>
    </lineage>
</organism>
<reference evidence="4" key="1">
    <citation type="submission" date="2018-05" db="EMBL/GenBank/DDBJ databases">
        <authorList>
            <person name="Lanie J.A."/>
            <person name="Ng W.-L."/>
            <person name="Kazmierczak K.M."/>
            <person name="Andrzejewski T.M."/>
            <person name="Davidsen T.M."/>
            <person name="Wayne K.J."/>
            <person name="Tettelin H."/>
            <person name="Glass J.I."/>
            <person name="Rusch D."/>
            <person name="Podicherti R."/>
            <person name="Tsui H.-C.T."/>
            <person name="Winkler M.E."/>
        </authorList>
    </citation>
    <scope>NUCLEOTIDE SEQUENCE</scope>
</reference>
<dbReference type="InterPro" id="IPR057326">
    <property type="entry name" value="KR_dom"/>
</dbReference>
<dbReference type="GO" id="GO:0016616">
    <property type="term" value="F:oxidoreductase activity, acting on the CH-OH group of donors, NAD or NADP as acceptor"/>
    <property type="evidence" value="ECO:0007669"/>
    <property type="project" value="UniProtKB-ARBA"/>
</dbReference>
<comment type="similarity">
    <text evidence="1">Belongs to the short-chain dehydrogenases/reductases (SDR) family.</text>
</comment>
<dbReference type="EMBL" id="UINC01051569">
    <property type="protein sequence ID" value="SVB65887.1"/>
    <property type="molecule type" value="Genomic_DNA"/>
</dbReference>
<dbReference type="PRINTS" id="PR00081">
    <property type="entry name" value="GDHRDH"/>
</dbReference>
<evidence type="ECO:0000259" key="3">
    <source>
        <dbReference type="SMART" id="SM00822"/>
    </source>
</evidence>
<dbReference type="SUPFAM" id="SSF51735">
    <property type="entry name" value="NAD(P)-binding Rossmann-fold domains"/>
    <property type="match status" value="1"/>
</dbReference>
<dbReference type="FunFam" id="3.40.50.720:FF:000084">
    <property type="entry name" value="Short-chain dehydrogenase reductase"/>
    <property type="match status" value="1"/>
</dbReference>